<dbReference type="PANTHER" id="PTHR30212">
    <property type="entry name" value="PROTEIN YIIM"/>
    <property type="match status" value="1"/>
</dbReference>
<evidence type="ECO:0000259" key="1">
    <source>
        <dbReference type="PROSITE" id="PS51340"/>
    </source>
</evidence>
<dbReference type="SUPFAM" id="SSF50800">
    <property type="entry name" value="PK beta-barrel domain-like"/>
    <property type="match status" value="1"/>
</dbReference>
<dbReference type="InterPro" id="IPR052353">
    <property type="entry name" value="Benzoxazolinone_Detox_Enz"/>
</dbReference>
<dbReference type="Pfam" id="PF03475">
    <property type="entry name" value="YiiM_3-alpha"/>
    <property type="match status" value="1"/>
</dbReference>
<evidence type="ECO:0000313" key="3">
    <source>
        <dbReference type="Proteomes" id="UP001623041"/>
    </source>
</evidence>
<organism evidence="2 3">
    <name type="scientific">Bacillus salipaludis</name>
    <dbReference type="NCBI Taxonomy" id="2547811"/>
    <lineage>
        <taxon>Bacteria</taxon>
        <taxon>Bacillati</taxon>
        <taxon>Bacillota</taxon>
        <taxon>Bacilli</taxon>
        <taxon>Bacillales</taxon>
        <taxon>Bacillaceae</taxon>
        <taxon>Bacillus</taxon>
    </lineage>
</organism>
<sequence length="237" mass="26648">MEIILKKVFVGMPKTIGNKEAANPMEREWTSAIFKEPVEGPVWIGKTGLTGDGQADLEHHGGPEKAVFAYSFENYAYWQKELGISEILPGGMGENLVMEHVTEETIAIGDTFQIGGAVIQVSQPRQPCWKPARRFKIKTLALLLQNTGKTGWYFRVLQEGHVEPGQTFTLLDRPYPQWNIQKCNQIIHAKEPNFEKMQELAACELLAPGMRATLTRRIEKRNPGALDISDRVFGPNE</sequence>
<keyword evidence="3" id="KW-1185">Reference proteome</keyword>
<dbReference type="PROSITE" id="PS51340">
    <property type="entry name" value="MOSC"/>
    <property type="match status" value="1"/>
</dbReference>
<dbReference type="Gene3D" id="2.40.33.20">
    <property type="entry name" value="PK beta-barrel domain-like"/>
    <property type="match status" value="1"/>
</dbReference>
<dbReference type="InterPro" id="IPR005302">
    <property type="entry name" value="MoCF_Sase_C"/>
</dbReference>
<dbReference type="PANTHER" id="PTHR30212:SF2">
    <property type="entry name" value="PROTEIN YIIM"/>
    <property type="match status" value="1"/>
</dbReference>
<proteinExistence type="predicted"/>
<dbReference type="EMBL" id="JBJHQH010000003">
    <property type="protein sequence ID" value="MFK9090866.1"/>
    <property type="molecule type" value="Genomic_DNA"/>
</dbReference>
<accession>A0ABW8RBQ1</accession>
<dbReference type="InterPro" id="IPR005163">
    <property type="entry name" value="Tri_helical_YiiM-like"/>
</dbReference>
<dbReference type="Proteomes" id="UP001623041">
    <property type="component" value="Unassembled WGS sequence"/>
</dbReference>
<dbReference type="InterPro" id="IPR011037">
    <property type="entry name" value="Pyrv_Knase-like_insert_dom_sf"/>
</dbReference>
<protein>
    <submittedName>
        <fullName evidence="2">MOSC domain-containing protein</fullName>
    </submittedName>
</protein>
<comment type="caution">
    <text evidence="2">The sequence shown here is derived from an EMBL/GenBank/DDBJ whole genome shotgun (WGS) entry which is preliminary data.</text>
</comment>
<reference evidence="2 3" key="1">
    <citation type="submission" date="2024-11" db="EMBL/GenBank/DDBJ databases">
        <authorList>
            <person name="Lucas J.A."/>
        </authorList>
    </citation>
    <scope>NUCLEOTIDE SEQUENCE [LARGE SCALE GENOMIC DNA]</scope>
    <source>
        <strain evidence="2 3">Z 5.4</strain>
    </source>
</reference>
<gene>
    <name evidence="2" type="ORF">ACJEBI_05145</name>
</gene>
<evidence type="ECO:0000313" key="2">
    <source>
        <dbReference type="EMBL" id="MFK9090866.1"/>
    </source>
</evidence>
<dbReference type="Pfam" id="PF03473">
    <property type="entry name" value="MOSC"/>
    <property type="match status" value="1"/>
</dbReference>
<feature type="domain" description="MOSC" evidence="1">
    <location>
        <begin position="36"/>
        <end position="171"/>
    </location>
</feature>
<name>A0ABW8RBQ1_9BACI</name>
<dbReference type="RefSeq" id="WP_406579556.1">
    <property type="nucleotide sequence ID" value="NZ_JBJHQH010000003.1"/>
</dbReference>